<reference evidence="3" key="1">
    <citation type="journal article" date="2021" name="Microbiol. Resour. Announc.">
        <title>LGAAP: Leishmaniinae Genome Assembly and Annotation Pipeline.</title>
        <authorList>
            <person name="Almutairi H."/>
            <person name="Urbaniak M.D."/>
            <person name="Bates M.D."/>
            <person name="Jariyapan N."/>
            <person name="Kwakye-Nuako G."/>
            <person name="Thomaz-Soccol V."/>
            <person name="Al-Salem W.S."/>
            <person name="Dillon R.J."/>
            <person name="Bates P.A."/>
            <person name="Gatherer D."/>
        </authorList>
    </citation>
    <scope>NUCLEOTIDE SEQUENCE [LARGE SCALE GENOMIC DNA]</scope>
</reference>
<evidence type="ECO:0000313" key="3">
    <source>
        <dbReference type="Proteomes" id="UP000673552"/>
    </source>
</evidence>
<dbReference type="Proteomes" id="UP000673552">
    <property type="component" value="Unassembled WGS sequence"/>
</dbReference>
<feature type="region of interest" description="Disordered" evidence="1">
    <location>
        <begin position="44"/>
        <end position="72"/>
    </location>
</feature>
<sequence>MRKGPPPQAAWGRRSIATVSRVGRSRSRHSSICSSGLWSMHSPRPPVRATLARSHAPSAAAHDEKHAPTGESLPLSKAATTLAGAPSTTHFTLDPPFARVKGEAERAPGHCLYTCRFCCAIVFRSCHFADTSRVGRHESGWPTFVAPSTPSALRLKTVLQRSLVARLSDASLSKSANDTPDGLTKQRRELDIAVPHISVAQRGLAVEGDLVRRRGSPVSVQETRTWREACLRDENHRADPALVLGICSACGTPLCHVTQSAAEGTRYISTAACIEAQPETANRSG</sequence>
<name>A0A836KUW2_9TRYP</name>
<evidence type="ECO:0000256" key="1">
    <source>
        <dbReference type="SAM" id="MobiDB-lite"/>
    </source>
</evidence>
<dbReference type="GeneID" id="92518073"/>
<gene>
    <name evidence="2" type="ORF">LSCM1_08226</name>
</gene>
<evidence type="ECO:0000313" key="2">
    <source>
        <dbReference type="EMBL" id="KAG5487911.1"/>
    </source>
</evidence>
<reference evidence="3" key="2">
    <citation type="journal article" date="2021" name="Sci. Data">
        <title>Chromosome-scale genome sequencing, assembly and annotation of six genomes from subfamily Leishmaniinae.</title>
        <authorList>
            <person name="Almutairi H."/>
            <person name="Urbaniak M.D."/>
            <person name="Bates M.D."/>
            <person name="Jariyapan N."/>
            <person name="Kwakye-Nuako G."/>
            <person name="Thomaz Soccol V."/>
            <person name="Al-Salem W.S."/>
            <person name="Dillon R.J."/>
            <person name="Bates P.A."/>
            <person name="Gatherer D."/>
        </authorList>
    </citation>
    <scope>NUCLEOTIDE SEQUENCE [LARGE SCALE GENOMIC DNA]</scope>
</reference>
<protein>
    <submittedName>
        <fullName evidence="2">Uncharacterized protein</fullName>
    </submittedName>
</protein>
<dbReference type="OrthoDB" id="260172at2759"/>
<dbReference type="KEGG" id="lmat:92518073"/>
<comment type="caution">
    <text evidence="2">The sequence shown here is derived from an EMBL/GenBank/DDBJ whole genome shotgun (WGS) entry which is preliminary data.</text>
</comment>
<dbReference type="EMBL" id="JAFEUZ010000002">
    <property type="protein sequence ID" value="KAG5487911.1"/>
    <property type="molecule type" value="Genomic_DNA"/>
</dbReference>
<proteinExistence type="predicted"/>
<organism evidence="2 3">
    <name type="scientific">Leishmania martiniquensis</name>
    <dbReference type="NCBI Taxonomy" id="1580590"/>
    <lineage>
        <taxon>Eukaryota</taxon>
        <taxon>Discoba</taxon>
        <taxon>Euglenozoa</taxon>
        <taxon>Kinetoplastea</taxon>
        <taxon>Metakinetoplastina</taxon>
        <taxon>Trypanosomatida</taxon>
        <taxon>Trypanosomatidae</taxon>
        <taxon>Leishmaniinae</taxon>
        <taxon>Leishmania</taxon>
    </lineage>
</organism>
<keyword evidence="3" id="KW-1185">Reference proteome</keyword>
<accession>A0A836KUW2</accession>
<dbReference type="AlphaFoldDB" id="A0A836KUW2"/>
<dbReference type="RefSeq" id="XP_067181588.1">
    <property type="nucleotide sequence ID" value="XM_067325561.1"/>
</dbReference>